<name>A0A7C2P2X4_9PLAN</name>
<dbReference type="Gene3D" id="3.10.580.10">
    <property type="entry name" value="CBS-domain"/>
    <property type="match status" value="1"/>
</dbReference>
<keyword evidence="1 2" id="KW-0129">CBS domain</keyword>
<dbReference type="InterPro" id="IPR044725">
    <property type="entry name" value="CBSX3_CBS_dom"/>
</dbReference>
<reference evidence="4" key="1">
    <citation type="journal article" date="2020" name="mSystems">
        <title>Genome- and Community-Level Interaction Insights into Carbon Utilization and Element Cycling Functions of Hydrothermarchaeota in Hydrothermal Sediment.</title>
        <authorList>
            <person name="Zhou Z."/>
            <person name="Liu Y."/>
            <person name="Xu W."/>
            <person name="Pan J."/>
            <person name="Luo Z.H."/>
            <person name="Li M."/>
        </authorList>
    </citation>
    <scope>NUCLEOTIDE SEQUENCE [LARGE SCALE GENOMIC DNA]</scope>
    <source>
        <strain evidence="4">SpSt-339</strain>
    </source>
</reference>
<dbReference type="Pfam" id="PF00571">
    <property type="entry name" value="CBS"/>
    <property type="match status" value="2"/>
</dbReference>
<feature type="domain" description="CBS" evidence="3">
    <location>
        <begin position="78"/>
        <end position="135"/>
    </location>
</feature>
<dbReference type="CDD" id="cd04623">
    <property type="entry name" value="CBS_pair_bac_euk"/>
    <property type="match status" value="1"/>
</dbReference>
<organism evidence="4">
    <name type="scientific">Schlesneria paludicola</name>
    <dbReference type="NCBI Taxonomy" id="360056"/>
    <lineage>
        <taxon>Bacteria</taxon>
        <taxon>Pseudomonadati</taxon>
        <taxon>Planctomycetota</taxon>
        <taxon>Planctomycetia</taxon>
        <taxon>Planctomycetales</taxon>
        <taxon>Planctomycetaceae</taxon>
        <taxon>Schlesneria</taxon>
    </lineage>
</organism>
<proteinExistence type="predicted"/>
<evidence type="ECO:0000259" key="3">
    <source>
        <dbReference type="PROSITE" id="PS51371"/>
    </source>
</evidence>
<dbReference type="InterPro" id="IPR000644">
    <property type="entry name" value="CBS_dom"/>
</dbReference>
<gene>
    <name evidence="4" type="ORF">ENQ76_15740</name>
</gene>
<dbReference type="SUPFAM" id="SSF54631">
    <property type="entry name" value="CBS-domain pair"/>
    <property type="match status" value="1"/>
</dbReference>
<protein>
    <submittedName>
        <fullName evidence="4">CBS domain-containing protein</fullName>
    </submittedName>
</protein>
<dbReference type="SMART" id="SM00116">
    <property type="entry name" value="CBS"/>
    <property type="match status" value="2"/>
</dbReference>
<dbReference type="AlphaFoldDB" id="A0A7C2P2X4"/>
<dbReference type="InterPro" id="IPR051257">
    <property type="entry name" value="Diverse_CBS-Domain"/>
</dbReference>
<comment type="caution">
    <text evidence="4">The sequence shown here is derived from an EMBL/GenBank/DDBJ whole genome shotgun (WGS) entry which is preliminary data.</text>
</comment>
<accession>A0A7C2P2X4</accession>
<dbReference type="PANTHER" id="PTHR43080">
    <property type="entry name" value="CBS DOMAIN-CONTAINING PROTEIN CBSX3, MITOCHONDRIAL"/>
    <property type="match status" value="1"/>
</dbReference>
<dbReference type="PROSITE" id="PS51371">
    <property type="entry name" value="CBS"/>
    <property type="match status" value="2"/>
</dbReference>
<dbReference type="EMBL" id="DSOK01000431">
    <property type="protein sequence ID" value="HEN16912.1"/>
    <property type="molecule type" value="Genomic_DNA"/>
</dbReference>
<sequence>MATVYELLSSRGRANGLFTVPETMTVLEATREMNRYSIGAVVVTSGGNVVGIFTERDVLRRIVAQERNPAAVTVGEVMTRNVTCATPETTLDEARTLMMELRIRHLPVMDADGRSLGMVSIGDLNAQLCHEQEATIGSLYDYLYGRS</sequence>
<evidence type="ECO:0000256" key="2">
    <source>
        <dbReference type="PROSITE-ProRule" id="PRU00703"/>
    </source>
</evidence>
<dbReference type="InterPro" id="IPR046342">
    <property type="entry name" value="CBS_dom_sf"/>
</dbReference>
<feature type="domain" description="CBS" evidence="3">
    <location>
        <begin position="9"/>
        <end position="70"/>
    </location>
</feature>
<dbReference type="PANTHER" id="PTHR43080:SF2">
    <property type="entry name" value="CBS DOMAIN-CONTAINING PROTEIN"/>
    <property type="match status" value="1"/>
</dbReference>
<evidence type="ECO:0000313" key="4">
    <source>
        <dbReference type="EMBL" id="HEN16912.1"/>
    </source>
</evidence>
<evidence type="ECO:0000256" key="1">
    <source>
        <dbReference type="ARBA" id="ARBA00023122"/>
    </source>
</evidence>